<gene>
    <name evidence="1" type="ORF">EYF80_026677</name>
</gene>
<dbReference type="EMBL" id="SRLO01000280">
    <property type="protein sequence ID" value="TNN63061.1"/>
    <property type="molecule type" value="Genomic_DNA"/>
</dbReference>
<name>A0A4Z2HBQ9_9TELE</name>
<organism evidence="1 2">
    <name type="scientific">Liparis tanakae</name>
    <name type="common">Tanaka's snailfish</name>
    <dbReference type="NCBI Taxonomy" id="230148"/>
    <lineage>
        <taxon>Eukaryota</taxon>
        <taxon>Metazoa</taxon>
        <taxon>Chordata</taxon>
        <taxon>Craniata</taxon>
        <taxon>Vertebrata</taxon>
        <taxon>Euteleostomi</taxon>
        <taxon>Actinopterygii</taxon>
        <taxon>Neopterygii</taxon>
        <taxon>Teleostei</taxon>
        <taxon>Neoteleostei</taxon>
        <taxon>Acanthomorphata</taxon>
        <taxon>Eupercaria</taxon>
        <taxon>Perciformes</taxon>
        <taxon>Cottioidei</taxon>
        <taxon>Cottales</taxon>
        <taxon>Liparidae</taxon>
        <taxon>Liparis</taxon>
    </lineage>
</organism>
<evidence type="ECO:0000313" key="1">
    <source>
        <dbReference type="EMBL" id="TNN63061.1"/>
    </source>
</evidence>
<evidence type="ECO:0000313" key="2">
    <source>
        <dbReference type="Proteomes" id="UP000314294"/>
    </source>
</evidence>
<dbReference type="AlphaFoldDB" id="A0A4Z2HBQ9"/>
<keyword evidence="2" id="KW-1185">Reference proteome</keyword>
<dbReference type="Proteomes" id="UP000314294">
    <property type="component" value="Unassembled WGS sequence"/>
</dbReference>
<reference evidence="1 2" key="1">
    <citation type="submission" date="2019-03" db="EMBL/GenBank/DDBJ databases">
        <title>First draft genome of Liparis tanakae, snailfish: a comprehensive survey of snailfish specific genes.</title>
        <authorList>
            <person name="Kim W."/>
            <person name="Song I."/>
            <person name="Jeong J.-H."/>
            <person name="Kim D."/>
            <person name="Kim S."/>
            <person name="Ryu S."/>
            <person name="Song J.Y."/>
            <person name="Lee S.K."/>
        </authorList>
    </citation>
    <scope>NUCLEOTIDE SEQUENCE [LARGE SCALE GENOMIC DNA]</scope>
    <source>
        <tissue evidence="1">Muscle</tissue>
    </source>
</reference>
<protein>
    <submittedName>
        <fullName evidence="1">Uncharacterized protein</fullName>
    </submittedName>
</protein>
<proteinExistence type="predicted"/>
<accession>A0A4Z2HBQ9</accession>
<comment type="caution">
    <text evidence="1">The sequence shown here is derived from an EMBL/GenBank/DDBJ whole genome shotgun (WGS) entry which is preliminary data.</text>
</comment>
<sequence>MRCMMVLGMRSRMDLLTMPMYESTRLRMVSTCRSSCGSMDTVSLGFSASSLSGCEEVQSREEDVRDADADPFKLPLRSTRGACPTV</sequence>